<dbReference type="eggNOG" id="COG2866">
    <property type="taxonomic scope" value="Bacteria"/>
</dbReference>
<dbReference type="EMBL" id="AM420293">
    <property type="protein sequence ID" value="CAM04965.1"/>
    <property type="molecule type" value="Genomic_DNA"/>
</dbReference>
<dbReference type="EC" id="3.4.17.18" evidence="12"/>
<dbReference type="Pfam" id="PF00246">
    <property type="entry name" value="Peptidase_M14"/>
    <property type="match status" value="1"/>
</dbReference>
<evidence type="ECO:0000313" key="17">
    <source>
        <dbReference type="EMBL" id="CAM04965.1"/>
    </source>
</evidence>
<keyword evidence="5" id="KW-0479">Metal-binding</keyword>
<dbReference type="GO" id="GO:0004181">
    <property type="term" value="F:metallocarboxypeptidase activity"/>
    <property type="evidence" value="ECO:0007669"/>
    <property type="project" value="InterPro"/>
</dbReference>
<dbReference type="GO" id="GO:0005615">
    <property type="term" value="C:extracellular space"/>
    <property type="evidence" value="ECO:0007669"/>
    <property type="project" value="TreeGrafter"/>
</dbReference>
<feature type="compositionally biased region" description="Low complexity" evidence="15">
    <location>
        <begin position="1"/>
        <end position="28"/>
    </location>
</feature>
<evidence type="ECO:0000256" key="9">
    <source>
        <dbReference type="ARBA" id="ARBA00023049"/>
    </source>
</evidence>
<dbReference type="STRING" id="405948.SACE_5780"/>
<evidence type="ECO:0000256" key="11">
    <source>
        <dbReference type="ARBA" id="ARBA00055464"/>
    </source>
</evidence>
<keyword evidence="18" id="KW-1185">Reference proteome</keyword>
<evidence type="ECO:0000256" key="5">
    <source>
        <dbReference type="ARBA" id="ARBA00022723"/>
    </source>
</evidence>
<dbReference type="KEGG" id="sen:SACE_5780"/>
<evidence type="ECO:0000256" key="7">
    <source>
        <dbReference type="ARBA" id="ARBA00022801"/>
    </source>
</evidence>
<dbReference type="GO" id="GO:0008270">
    <property type="term" value="F:zinc ion binding"/>
    <property type="evidence" value="ECO:0007669"/>
    <property type="project" value="InterPro"/>
</dbReference>
<dbReference type="CDD" id="cd03859">
    <property type="entry name" value="M14_CPT"/>
    <property type="match status" value="1"/>
</dbReference>
<dbReference type="AlphaFoldDB" id="A4FLP0"/>
<feature type="region of interest" description="Disordered" evidence="15">
    <location>
        <begin position="1"/>
        <end position="41"/>
    </location>
</feature>
<keyword evidence="8" id="KW-0862">Zinc</keyword>
<evidence type="ECO:0000256" key="4">
    <source>
        <dbReference type="ARBA" id="ARBA00022670"/>
    </source>
</evidence>
<dbReference type="PROSITE" id="PS00133">
    <property type="entry name" value="CARBOXYPEPT_ZN_2"/>
    <property type="match status" value="1"/>
</dbReference>
<dbReference type="MEROPS" id="M14.007"/>
<dbReference type="GO" id="GO:0006508">
    <property type="term" value="P:proteolysis"/>
    <property type="evidence" value="ECO:0007669"/>
    <property type="project" value="UniProtKB-KW"/>
</dbReference>
<evidence type="ECO:0000256" key="13">
    <source>
        <dbReference type="ARBA" id="ARBA00074273"/>
    </source>
</evidence>
<evidence type="ECO:0000256" key="8">
    <source>
        <dbReference type="ARBA" id="ARBA00022833"/>
    </source>
</evidence>
<evidence type="ECO:0000313" key="18">
    <source>
        <dbReference type="Proteomes" id="UP000006728"/>
    </source>
</evidence>
<name>A4FLP0_SACEN</name>
<comment type="function">
    <text evidence="11">Carboxypeptidase that possesses the specificities of both mammalian Cpase A and B. Thus shows broad substrate specificity, being able to cleave Cbz-Gly-Leu, Cbz-Gly-Val, Cbz-Gly-Phe, Cbz-Gly-Lys and Bz-Gly-Arg in vitro.</text>
</comment>
<organism evidence="17 18">
    <name type="scientific">Saccharopolyspora erythraea (strain ATCC 11635 / DSM 40517 / JCM 4748 / NBRC 13426 / NCIMB 8594 / NRRL 2338)</name>
    <dbReference type="NCBI Taxonomy" id="405948"/>
    <lineage>
        <taxon>Bacteria</taxon>
        <taxon>Bacillati</taxon>
        <taxon>Actinomycetota</taxon>
        <taxon>Actinomycetes</taxon>
        <taxon>Pseudonocardiales</taxon>
        <taxon>Pseudonocardiaceae</taxon>
        <taxon>Saccharopolyspora</taxon>
    </lineage>
</organism>
<feature type="domain" description="Peptidase M14" evidence="16">
    <location>
        <begin position="109"/>
        <end position="408"/>
    </location>
</feature>
<dbReference type="SUPFAM" id="SSF53187">
    <property type="entry name" value="Zn-dependent exopeptidases"/>
    <property type="match status" value="1"/>
</dbReference>
<evidence type="ECO:0000256" key="3">
    <source>
        <dbReference type="ARBA" id="ARBA00022645"/>
    </source>
</evidence>
<dbReference type="PANTHER" id="PTHR11705">
    <property type="entry name" value="PROTEASE FAMILY M14 CARBOXYPEPTIDASE A,B"/>
    <property type="match status" value="1"/>
</dbReference>
<dbReference type="InterPro" id="IPR057246">
    <property type="entry name" value="CARBOXYPEPT_ZN_1"/>
</dbReference>
<dbReference type="SMART" id="SM00631">
    <property type="entry name" value="Zn_pept"/>
    <property type="match status" value="1"/>
</dbReference>
<keyword evidence="7 17" id="KW-0378">Hydrolase</keyword>
<keyword evidence="6" id="KW-0732">Signal</keyword>
<dbReference type="HOGENOM" id="CLU_019326_3_0_11"/>
<dbReference type="PROSITE" id="PS52035">
    <property type="entry name" value="PEPTIDASE_M14"/>
    <property type="match status" value="1"/>
</dbReference>
<gene>
    <name evidence="17" type="ordered locus">SACE_5780</name>
</gene>
<reference evidence="17 18" key="1">
    <citation type="journal article" date="2007" name="Nat. Biotechnol.">
        <title>Complete genome sequence of the erythromycin-producing bacterium Saccharopolyspora erythraea NRRL23338.</title>
        <authorList>
            <person name="Oliynyk M."/>
            <person name="Samborskyy M."/>
            <person name="Lester J.B."/>
            <person name="Mironenko T."/>
            <person name="Scott N."/>
            <person name="Dickens S."/>
            <person name="Haydock S.F."/>
            <person name="Leadlay P.F."/>
        </authorList>
    </citation>
    <scope>NUCLEOTIDE SEQUENCE [LARGE SCALE GENOMIC DNA]</scope>
    <source>
        <strain evidence="18">ATCC 11635 / DSM 40517 / JCM 4748 / NBRC 13426 / NCIMB 8594 / NRRL 2338</strain>
    </source>
</reference>
<proteinExistence type="inferred from homology"/>
<evidence type="ECO:0000256" key="10">
    <source>
        <dbReference type="ARBA" id="ARBA00050859"/>
    </source>
</evidence>
<dbReference type="PRINTS" id="PR00765">
    <property type="entry name" value="CRBOXYPTASEA"/>
</dbReference>
<sequence length="410" mass="44595">MLPAAQAGVSAAQEASPTGAAATADAGSVYSVPGTDSRSRTEINRTGAQVLSVRDGVATVQATREQARRLRAAGFALEEQQDVAAALDALSGPEAGIAGAADFPPADRGFHNFDEMNAELDKAVQDHRAIAVRSSIGRSYQGRDIPMLKISDNAAQDENEPEVLFNCNQHAREHLTTEMCLHIINRFTDGYATNPAVKSVVDSREIWVVPVTNPDGSVYDVASGQYQGWRKNRQGSGTDTNRNWGYRWGCCGGSSSNPNSDTYRGSAAFSAPESAALARFVDSRVVGGKQQIRAHIDWHTFSELVLWPYGYTYNNTAEGMTQQEYDRFARVGTEMARTNGYTPQQSSDLYITDGSTTDWMWGKHKIFSFTFEMYPSGGGIDGFYPDDEVIGRETARNDAAVDILLREAGV</sequence>
<comment type="similarity">
    <text evidence="2 14">Belongs to the peptidase M14 family.</text>
</comment>
<keyword evidence="3 17" id="KW-0121">Carboxypeptidase</keyword>
<evidence type="ECO:0000256" key="6">
    <source>
        <dbReference type="ARBA" id="ARBA00022729"/>
    </source>
</evidence>
<keyword evidence="4" id="KW-0645">Protease</keyword>
<dbReference type="InterPro" id="IPR057247">
    <property type="entry name" value="CARBOXYPEPT_ZN_2"/>
</dbReference>
<evidence type="ECO:0000256" key="12">
    <source>
        <dbReference type="ARBA" id="ARBA00066554"/>
    </source>
</evidence>
<feature type="active site" description="Proton donor/acceptor" evidence="14">
    <location>
        <position position="372"/>
    </location>
</feature>
<comment type="catalytic activity">
    <reaction evidence="10">
        <text>Releases a C-terminal residue, which may be hydrophobic or positively charged.</text>
        <dbReference type="EC" id="3.4.17.18"/>
    </reaction>
</comment>
<evidence type="ECO:0000256" key="1">
    <source>
        <dbReference type="ARBA" id="ARBA00001947"/>
    </source>
</evidence>
<protein>
    <recommendedName>
        <fullName evidence="13">Zinc carboxypeptidase</fullName>
        <ecNumber evidence="12">3.4.17.18</ecNumber>
    </recommendedName>
</protein>
<dbReference type="InterPro" id="IPR033810">
    <property type="entry name" value="Carboxypeptidase_T"/>
</dbReference>
<dbReference type="Proteomes" id="UP000006728">
    <property type="component" value="Chromosome"/>
</dbReference>
<comment type="cofactor">
    <cofactor evidence="1">
        <name>Zn(2+)</name>
        <dbReference type="ChEBI" id="CHEBI:29105"/>
    </cofactor>
</comment>
<accession>A4FLP0</accession>
<evidence type="ECO:0000259" key="16">
    <source>
        <dbReference type="PROSITE" id="PS52035"/>
    </source>
</evidence>
<dbReference type="PANTHER" id="PTHR11705:SF143">
    <property type="entry name" value="SLL0236 PROTEIN"/>
    <property type="match status" value="1"/>
</dbReference>
<dbReference type="InterPro" id="IPR000834">
    <property type="entry name" value="Peptidase_M14"/>
</dbReference>
<keyword evidence="9" id="KW-0482">Metalloprotease</keyword>
<evidence type="ECO:0000256" key="14">
    <source>
        <dbReference type="PROSITE-ProRule" id="PRU01379"/>
    </source>
</evidence>
<dbReference type="Gene3D" id="3.40.630.10">
    <property type="entry name" value="Zn peptidases"/>
    <property type="match status" value="1"/>
</dbReference>
<dbReference type="PROSITE" id="PS00132">
    <property type="entry name" value="CARBOXYPEPT_ZN_1"/>
    <property type="match status" value="1"/>
</dbReference>
<evidence type="ECO:0000256" key="2">
    <source>
        <dbReference type="ARBA" id="ARBA00005988"/>
    </source>
</evidence>
<evidence type="ECO:0000256" key="15">
    <source>
        <dbReference type="SAM" id="MobiDB-lite"/>
    </source>
</evidence>
<dbReference type="FunFam" id="3.40.630.10:FF:000084">
    <property type="entry name" value="Carboxypeptidase B2"/>
    <property type="match status" value="1"/>
</dbReference>